<evidence type="ECO:0000256" key="1">
    <source>
        <dbReference type="ARBA" id="ARBA00004442"/>
    </source>
</evidence>
<evidence type="ECO:0000313" key="9">
    <source>
        <dbReference type="Proteomes" id="UP000837803"/>
    </source>
</evidence>
<reference evidence="8" key="1">
    <citation type="submission" date="2021-12" db="EMBL/GenBank/DDBJ databases">
        <authorList>
            <person name="Rodrigo-Torres L."/>
            <person name="Arahal R. D."/>
            <person name="Lucena T."/>
        </authorList>
    </citation>
    <scope>NUCLEOTIDE SEQUENCE</scope>
    <source>
        <strain evidence="8">CECT 8419</strain>
    </source>
</reference>
<evidence type="ECO:0008006" key="10">
    <source>
        <dbReference type="Google" id="ProtNLM"/>
    </source>
</evidence>
<keyword evidence="4" id="KW-0472">Membrane</keyword>
<accession>A0ABM9B122</accession>
<evidence type="ECO:0000313" key="8">
    <source>
        <dbReference type="EMBL" id="CAH1000333.1"/>
    </source>
</evidence>
<protein>
    <recommendedName>
        <fullName evidence="10">RagB/SusD family nutrient uptake outer membrane protein</fullName>
    </recommendedName>
</protein>
<dbReference type="InterPro" id="IPR011990">
    <property type="entry name" value="TPR-like_helical_dom_sf"/>
</dbReference>
<comment type="subcellular location">
    <subcellularLocation>
        <location evidence="1">Cell outer membrane</location>
    </subcellularLocation>
</comment>
<gene>
    <name evidence="8" type="ORF">LEM8419_01486</name>
</gene>
<dbReference type="Gene3D" id="1.25.40.390">
    <property type="match status" value="1"/>
</dbReference>
<keyword evidence="5" id="KW-0998">Cell outer membrane</keyword>
<evidence type="ECO:0000256" key="2">
    <source>
        <dbReference type="ARBA" id="ARBA00006275"/>
    </source>
</evidence>
<comment type="similarity">
    <text evidence="2">Belongs to the SusD family.</text>
</comment>
<keyword evidence="9" id="KW-1185">Reference proteome</keyword>
<comment type="caution">
    <text evidence="8">The sequence shown here is derived from an EMBL/GenBank/DDBJ whole genome shotgun (WGS) entry which is preliminary data.</text>
</comment>
<dbReference type="Proteomes" id="UP000837803">
    <property type="component" value="Unassembled WGS sequence"/>
</dbReference>
<evidence type="ECO:0000256" key="3">
    <source>
        <dbReference type="ARBA" id="ARBA00022729"/>
    </source>
</evidence>
<feature type="domain" description="SusD-like N-terminal" evidence="7">
    <location>
        <begin position="52"/>
        <end position="225"/>
    </location>
</feature>
<evidence type="ECO:0000259" key="7">
    <source>
        <dbReference type="Pfam" id="PF14322"/>
    </source>
</evidence>
<feature type="domain" description="RagB/SusD" evidence="6">
    <location>
        <begin position="344"/>
        <end position="630"/>
    </location>
</feature>
<evidence type="ECO:0000256" key="5">
    <source>
        <dbReference type="ARBA" id="ARBA00023237"/>
    </source>
</evidence>
<sequence length="630" mass="70961">MNYLHHRASRVLSGIAFLTVLLISACDTDFLNTEPLDSISSEATWADAALSEAFIFNVYSFLGYGGFEEQMLASITDEAMFTHAGRNINTFTEGTEDPTNTGWMSPTYQWDNMYLAIRQANTALQELPESTFDNPELRDRLLGEAHFLRAYYYHQLARFYGGVPLVDRPYGLNEDYSVPRATWEETVNFIVADLDEATRLLEGKGETPGRASQLSALALKSRILLYAASDLHHGPTAAAASSTLANYPHLDVIAYPGGDRTARWQAARDAARAGLDAGTGYKMGLTEPVSAEQGRQNYLSIAMGGGSSVGDAAAAVELILQRTATPLYTEESNWPLGPIHFGINNGPNGYHNWAGNTPIQQLVDDYEMMDGSSFDWSNNELAASPYEDRDPRFYVSVMYDGSGWKPRPSDVEGIEPYDEIQTGYYDDGSGGTIPGVDTRESPVENWNGSRTHYYVRKFIDPDPALKDNQSSAQVIPWPFIRYTELVLNYVEASIELGEEEEARAWLNQIRYRVGMPAITDSGDALRDRYRNERRIEMAYEEQRYHDVRRWLIAEETQGELIETIDIRANLKPGQQPHVPYKYDPAVYDYTYTVAENTENESRTWVDKMYFRAITRDEINRNEALVQNPGF</sequence>
<keyword evidence="3" id="KW-0732">Signal</keyword>
<dbReference type="InterPro" id="IPR012944">
    <property type="entry name" value="SusD_RagB_dom"/>
</dbReference>
<dbReference type="SUPFAM" id="SSF48452">
    <property type="entry name" value="TPR-like"/>
    <property type="match status" value="1"/>
</dbReference>
<dbReference type="EMBL" id="CAKLPZ010000001">
    <property type="protein sequence ID" value="CAH1000333.1"/>
    <property type="molecule type" value="Genomic_DNA"/>
</dbReference>
<dbReference type="Pfam" id="PF07980">
    <property type="entry name" value="SusD_RagB"/>
    <property type="match status" value="1"/>
</dbReference>
<dbReference type="PROSITE" id="PS51257">
    <property type="entry name" value="PROKAR_LIPOPROTEIN"/>
    <property type="match status" value="1"/>
</dbReference>
<dbReference type="InterPro" id="IPR033985">
    <property type="entry name" value="SusD-like_N"/>
</dbReference>
<evidence type="ECO:0000256" key="4">
    <source>
        <dbReference type="ARBA" id="ARBA00023136"/>
    </source>
</evidence>
<dbReference type="Pfam" id="PF14322">
    <property type="entry name" value="SusD-like_3"/>
    <property type="match status" value="1"/>
</dbReference>
<organism evidence="8 9">
    <name type="scientific">Neolewinella maritima</name>
    <dbReference type="NCBI Taxonomy" id="1383882"/>
    <lineage>
        <taxon>Bacteria</taxon>
        <taxon>Pseudomonadati</taxon>
        <taxon>Bacteroidota</taxon>
        <taxon>Saprospiria</taxon>
        <taxon>Saprospirales</taxon>
        <taxon>Lewinellaceae</taxon>
        <taxon>Neolewinella</taxon>
    </lineage>
</organism>
<dbReference type="RefSeq" id="WP_238750385.1">
    <property type="nucleotide sequence ID" value="NZ_CAKLPZ010000001.1"/>
</dbReference>
<proteinExistence type="inferred from homology"/>
<evidence type="ECO:0000259" key="6">
    <source>
        <dbReference type="Pfam" id="PF07980"/>
    </source>
</evidence>
<name>A0ABM9B122_9BACT</name>